<name>A0A4R2KUX0_9RHOB</name>
<sequence>MTPLADVLARRIAATGPITVADFMAECLMHPAHGYYTTRDPFGVAGDFTTAPEISQMFGELIGLWLAQVWLDHGAPAPFTLAELGPGRGTLMADALRATRGVPGFLDAARVHLVETSPTLRTRQRQTLAGHDVTWAETVDALPAGPLLLVANEFFDALPIRQFQRDPGGWRERQVGLRDGALTFGLSAPAPLAALEQRLADTRPGDIVETCPAAATIIAAIAGRIATHGGAALIVDYGGWRSLGDTLQAVRGHVPEPPLAHPGDADLTAHVDFEALVRAADAAGVAASPMMPQGVFLERLGITPRAEALARRLSGAARESHIAAHRRLTHPQEMGTLFKTLALTGQGSSPTPGFDR</sequence>
<evidence type="ECO:0000256" key="1">
    <source>
        <dbReference type="ARBA" id="ARBA00022603"/>
    </source>
</evidence>
<dbReference type="GO" id="GO:0035243">
    <property type="term" value="F:protein-arginine omega-N symmetric methyltransferase activity"/>
    <property type="evidence" value="ECO:0007669"/>
    <property type="project" value="TreeGrafter"/>
</dbReference>
<evidence type="ECO:0000256" key="2">
    <source>
        <dbReference type="ARBA" id="ARBA00022679"/>
    </source>
</evidence>
<dbReference type="AlphaFoldDB" id="A0A4R2KUX0"/>
<dbReference type="SUPFAM" id="SSF53335">
    <property type="entry name" value="S-adenosyl-L-methionine-dependent methyltransferases"/>
    <property type="match status" value="1"/>
</dbReference>
<dbReference type="Pfam" id="PF02636">
    <property type="entry name" value="Methyltransf_28"/>
    <property type="match status" value="1"/>
</dbReference>
<gene>
    <name evidence="3" type="ORF">EV655_101144</name>
</gene>
<keyword evidence="1 3" id="KW-0489">Methyltransferase</keyword>
<dbReference type="OrthoDB" id="9794208at2"/>
<dbReference type="PANTHER" id="PTHR12049">
    <property type="entry name" value="PROTEIN ARGININE METHYLTRANSFERASE NDUFAF7, MITOCHONDRIAL"/>
    <property type="match status" value="1"/>
</dbReference>
<accession>A0A4R2KUX0</accession>
<dbReference type="Gene3D" id="3.40.50.12710">
    <property type="match status" value="1"/>
</dbReference>
<dbReference type="RefSeq" id="WP_132540274.1">
    <property type="nucleotide sequence ID" value="NZ_SLWW01000001.1"/>
</dbReference>
<organism evidence="3 4">
    <name type="scientific">Rhodovulum euryhalinum</name>
    <dbReference type="NCBI Taxonomy" id="35805"/>
    <lineage>
        <taxon>Bacteria</taxon>
        <taxon>Pseudomonadati</taxon>
        <taxon>Pseudomonadota</taxon>
        <taxon>Alphaproteobacteria</taxon>
        <taxon>Rhodobacterales</taxon>
        <taxon>Paracoccaceae</taxon>
        <taxon>Rhodovulum</taxon>
    </lineage>
</organism>
<dbReference type="PANTHER" id="PTHR12049:SF7">
    <property type="entry name" value="PROTEIN ARGININE METHYLTRANSFERASE NDUFAF7, MITOCHONDRIAL"/>
    <property type="match status" value="1"/>
</dbReference>
<dbReference type="InterPro" id="IPR003788">
    <property type="entry name" value="NDUFAF7"/>
</dbReference>
<evidence type="ECO:0000313" key="4">
    <source>
        <dbReference type="Proteomes" id="UP000295142"/>
    </source>
</evidence>
<dbReference type="InterPro" id="IPR029063">
    <property type="entry name" value="SAM-dependent_MTases_sf"/>
</dbReference>
<reference evidence="3 4" key="1">
    <citation type="submission" date="2019-03" db="EMBL/GenBank/DDBJ databases">
        <title>Genomic Encyclopedia of Type Strains, Phase IV (KMG-IV): sequencing the most valuable type-strain genomes for metagenomic binning, comparative biology and taxonomic classification.</title>
        <authorList>
            <person name="Goeker M."/>
        </authorList>
    </citation>
    <scope>NUCLEOTIDE SEQUENCE [LARGE SCALE GENOMIC DNA]</scope>
    <source>
        <strain evidence="3 4">DSM 4868</strain>
    </source>
</reference>
<keyword evidence="2 3" id="KW-0808">Transferase</keyword>
<dbReference type="GO" id="GO:0032259">
    <property type="term" value="P:methylation"/>
    <property type="evidence" value="ECO:0007669"/>
    <property type="project" value="UniProtKB-KW"/>
</dbReference>
<protein>
    <submittedName>
        <fullName evidence="3">SAM-dependent MidA family methyltransferase</fullName>
    </submittedName>
</protein>
<keyword evidence="4" id="KW-1185">Reference proteome</keyword>
<dbReference type="InterPro" id="IPR038375">
    <property type="entry name" value="NDUFAF7_sf"/>
</dbReference>
<proteinExistence type="predicted"/>
<evidence type="ECO:0000313" key="3">
    <source>
        <dbReference type="EMBL" id="TCO73988.1"/>
    </source>
</evidence>
<dbReference type="EMBL" id="SLWW01000001">
    <property type="protein sequence ID" value="TCO73988.1"/>
    <property type="molecule type" value="Genomic_DNA"/>
</dbReference>
<comment type="caution">
    <text evidence="3">The sequence shown here is derived from an EMBL/GenBank/DDBJ whole genome shotgun (WGS) entry which is preliminary data.</text>
</comment>
<dbReference type="Proteomes" id="UP000295142">
    <property type="component" value="Unassembled WGS sequence"/>
</dbReference>